<comment type="caution">
    <text evidence="1">The sequence shown here is derived from an EMBL/GenBank/DDBJ whole genome shotgun (WGS) entry which is preliminary data.</text>
</comment>
<protein>
    <submittedName>
        <fullName evidence="1">Uncharacterized protein</fullName>
    </submittedName>
</protein>
<proteinExistence type="predicted"/>
<dbReference type="EMBL" id="CM046123">
    <property type="protein sequence ID" value="KAI8439288.1"/>
    <property type="molecule type" value="Genomic_DNA"/>
</dbReference>
<sequence length="108" mass="11361">MSHFATPCIVVNLGCEMIYVIEQRLKAQNIPAEKSERGQMGNFISLIVVNSVGCMILLTGATWIAPILGFTKLGIAAGSMAASAHSWYGGCLGAGTIISLLMSRTMGP</sequence>
<dbReference type="Proteomes" id="UP001064048">
    <property type="component" value="Chromosome 23"/>
</dbReference>
<accession>A0ACC0KS53</accession>
<evidence type="ECO:0000313" key="1">
    <source>
        <dbReference type="EMBL" id="KAI8439288.1"/>
    </source>
</evidence>
<reference evidence="1 2" key="1">
    <citation type="journal article" date="2022" name="Genome Biol. Evol.">
        <title>The Spruce Budworm Genome: Reconstructing the Evolutionary History of Antifreeze Proteins.</title>
        <authorList>
            <person name="Beliveau C."/>
            <person name="Gagne P."/>
            <person name="Picq S."/>
            <person name="Vernygora O."/>
            <person name="Keeling C.I."/>
            <person name="Pinkney K."/>
            <person name="Doucet D."/>
            <person name="Wen F."/>
            <person name="Johnston J.S."/>
            <person name="Maaroufi H."/>
            <person name="Boyle B."/>
            <person name="Laroche J."/>
            <person name="Dewar K."/>
            <person name="Juretic N."/>
            <person name="Blackburn G."/>
            <person name="Nisole A."/>
            <person name="Brunet B."/>
            <person name="Brandao M."/>
            <person name="Lumley L."/>
            <person name="Duan J."/>
            <person name="Quan G."/>
            <person name="Lucarotti C.J."/>
            <person name="Roe A.D."/>
            <person name="Sperling F.A.H."/>
            <person name="Levesque R.C."/>
            <person name="Cusson M."/>
        </authorList>
    </citation>
    <scope>NUCLEOTIDE SEQUENCE [LARGE SCALE GENOMIC DNA]</scope>
    <source>
        <strain evidence="1">Glfc:IPQL:Cfum</strain>
    </source>
</reference>
<name>A0ACC0KS53_CHOFU</name>
<keyword evidence="2" id="KW-1185">Reference proteome</keyword>
<organism evidence="1 2">
    <name type="scientific">Choristoneura fumiferana</name>
    <name type="common">Spruce budworm moth</name>
    <name type="synonym">Archips fumiferana</name>
    <dbReference type="NCBI Taxonomy" id="7141"/>
    <lineage>
        <taxon>Eukaryota</taxon>
        <taxon>Metazoa</taxon>
        <taxon>Ecdysozoa</taxon>
        <taxon>Arthropoda</taxon>
        <taxon>Hexapoda</taxon>
        <taxon>Insecta</taxon>
        <taxon>Pterygota</taxon>
        <taxon>Neoptera</taxon>
        <taxon>Endopterygota</taxon>
        <taxon>Lepidoptera</taxon>
        <taxon>Glossata</taxon>
        <taxon>Ditrysia</taxon>
        <taxon>Tortricoidea</taxon>
        <taxon>Tortricidae</taxon>
        <taxon>Tortricinae</taxon>
        <taxon>Choristoneura</taxon>
    </lineage>
</organism>
<gene>
    <name evidence="1" type="ORF">MSG28_013121</name>
</gene>
<evidence type="ECO:0000313" key="2">
    <source>
        <dbReference type="Proteomes" id="UP001064048"/>
    </source>
</evidence>